<gene>
    <name evidence="1" type="ORF">OTU49_015690</name>
</gene>
<sequence>MDPEIKSLLDELTEATLDTLKLQMCWQIARQLDIPYNRHHSTETLRSLIRDRLFPKSQVMPELDSEDSFISQFKEVEIPRTGTALNNEVRPGFMRPYYSVQSQIFPPVHFPGVCIGGWNEPSVK</sequence>
<proteinExistence type="predicted"/>
<dbReference type="EMBL" id="JARKIK010000010">
    <property type="protein sequence ID" value="KAK8749128.1"/>
    <property type="molecule type" value="Genomic_DNA"/>
</dbReference>
<protein>
    <submittedName>
        <fullName evidence="1">Uncharacterized protein</fullName>
    </submittedName>
</protein>
<accession>A0AAW0XX47</accession>
<dbReference type="Proteomes" id="UP001445076">
    <property type="component" value="Unassembled WGS sequence"/>
</dbReference>
<reference evidence="1 2" key="1">
    <citation type="journal article" date="2024" name="BMC Genomics">
        <title>Genome assembly of redclaw crayfish (Cherax quadricarinatus) provides insights into its immune adaptation and hypoxia tolerance.</title>
        <authorList>
            <person name="Liu Z."/>
            <person name="Zheng J."/>
            <person name="Li H."/>
            <person name="Fang K."/>
            <person name="Wang S."/>
            <person name="He J."/>
            <person name="Zhou D."/>
            <person name="Weng S."/>
            <person name="Chi M."/>
            <person name="Gu Z."/>
            <person name="He J."/>
            <person name="Li F."/>
            <person name="Wang M."/>
        </authorList>
    </citation>
    <scope>NUCLEOTIDE SEQUENCE [LARGE SCALE GENOMIC DNA]</scope>
    <source>
        <strain evidence="1">ZL_2023a</strain>
    </source>
</reference>
<dbReference type="AlphaFoldDB" id="A0AAW0XX47"/>
<evidence type="ECO:0000313" key="2">
    <source>
        <dbReference type="Proteomes" id="UP001445076"/>
    </source>
</evidence>
<evidence type="ECO:0000313" key="1">
    <source>
        <dbReference type="EMBL" id="KAK8749128.1"/>
    </source>
</evidence>
<name>A0AAW0XX47_CHEQU</name>
<comment type="caution">
    <text evidence="1">The sequence shown here is derived from an EMBL/GenBank/DDBJ whole genome shotgun (WGS) entry which is preliminary data.</text>
</comment>
<organism evidence="1 2">
    <name type="scientific">Cherax quadricarinatus</name>
    <name type="common">Australian red claw crayfish</name>
    <dbReference type="NCBI Taxonomy" id="27406"/>
    <lineage>
        <taxon>Eukaryota</taxon>
        <taxon>Metazoa</taxon>
        <taxon>Ecdysozoa</taxon>
        <taxon>Arthropoda</taxon>
        <taxon>Crustacea</taxon>
        <taxon>Multicrustacea</taxon>
        <taxon>Malacostraca</taxon>
        <taxon>Eumalacostraca</taxon>
        <taxon>Eucarida</taxon>
        <taxon>Decapoda</taxon>
        <taxon>Pleocyemata</taxon>
        <taxon>Astacidea</taxon>
        <taxon>Parastacoidea</taxon>
        <taxon>Parastacidae</taxon>
        <taxon>Cherax</taxon>
    </lineage>
</organism>
<keyword evidence="2" id="KW-1185">Reference proteome</keyword>